<comment type="caution">
    <text evidence="2">The sequence shown here is derived from an EMBL/GenBank/DDBJ whole genome shotgun (WGS) entry which is preliminary data.</text>
</comment>
<feature type="compositionally biased region" description="Polar residues" evidence="1">
    <location>
        <begin position="597"/>
        <end position="607"/>
    </location>
</feature>
<dbReference type="AlphaFoldDB" id="A0A919NV56"/>
<evidence type="ECO:0000313" key="3">
    <source>
        <dbReference type="Proteomes" id="UP000623608"/>
    </source>
</evidence>
<dbReference type="PANTHER" id="PTHR47197:SF3">
    <property type="entry name" value="DIHYDRO-HEME D1 DEHYDROGENASE"/>
    <property type="match status" value="1"/>
</dbReference>
<dbReference type="PANTHER" id="PTHR47197">
    <property type="entry name" value="PROTEIN NIRF"/>
    <property type="match status" value="1"/>
</dbReference>
<dbReference type="InterPro" id="IPR051200">
    <property type="entry name" value="Host-pathogen_enzymatic-act"/>
</dbReference>
<sequence>MITDVVGGLGAGVGVDLAPDGSIAYVVEWSNGELIRVEIRTGEVETVLTGLSFPQDVIRHWDSGRMFVSERTGSIREVFGPNESTTIDNSGGAPHQLALSPKADRLYVVCYDSGELRMIDLATKVSTVLYSGLGHPVGLLVDDAERTAWVTEQDTARISVIDLAAPAIVETIGGRTAPFFLAFDAARAGLHCVQRDPSNSLQGLTFGPLVPASVTTGLAWRPSGVGPNQDDSLIAIATDQKLQVISAGPLPPIVPPPAPFSVETVRFDDDRRTAIPLSLDATTPVSTPEWVAGVRSHPAAYEMGTLVRVQVTLRRGLGWTPGAAYALGAVGTLGGVRRATVTPVFGPSGISAPIDMEFMYPLPRSVQALSISLDWYARDTPGAGVPVTVGSSWHRIFTVLRRPVAEPWISRRPWASALDRACGYASGAVDEVTAAAAVTQAYNASGVISYDTVSGNTMYGWAPFQLTEMLERLAGGVGLGGKVNCTDSANTVSTLANVLGCELWQSRMASSFDLNPLLAIGTGAWAVPFNGGFSYHEVAWTNGATDTDLVYDGCLHVDGDADPGTAPHTPLLPINMVFGDCTSLTYRRRLCPPTPSGCAQCQPQPGTRQRRSIA</sequence>
<protein>
    <submittedName>
        <fullName evidence="2">Uncharacterized protein</fullName>
    </submittedName>
</protein>
<accession>A0A919NV56</accession>
<keyword evidence="3" id="KW-1185">Reference proteome</keyword>
<proteinExistence type="predicted"/>
<dbReference type="SUPFAM" id="SSF63825">
    <property type="entry name" value="YWTD domain"/>
    <property type="match status" value="1"/>
</dbReference>
<dbReference type="Gene3D" id="2.130.10.10">
    <property type="entry name" value="YVTN repeat-like/Quinoprotein amine dehydrogenase"/>
    <property type="match status" value="1"/>
</dbReference>
<gene>
    <name evidence="2" type="ORF">Ate02nite_85540</name>
</gene>
<dbReference type="InterPro" id="IPR015943">
    <property type="entry name" value="WD40/YVTN_repeat-like_dom_sf"/>
</dbReference>
<evidence type="ECO:0000256" key="1">
    <source>
        <dbReference type="SAM" id="MobiDB-lite"/>
    </source>
</evidence>
<evidence type="ECO:0000313" key="2">
    <source>
        <dbReference type="EMBL" id="GIF25824.1"/>
    </source>
</evidence>
<dbReference type="EMBL" id="BOMY01000054">
    <property type="protein sequence ID" value="GIF25824.1"/>
    <property type="molecule type" value="Genomic_DNA"/>
</dbReference>
<name>A0A919NV56_9ACTN</name>
<organism evidence="2 3">
    <name type="scientific">Paractinoplanes tereljensis</name>
    <dbReference type="NCBI Taxonomy" id="571912"/>
    <lineage>
        <taxon>Bacteria</taxon>
        <taxon>Bacillati</taxon>
        <taxon>Actinomycetota</taxon>
        <taxon>Actinomycetes</taxon>
        <taxon>Micromonosporales</taxon>
        <taxon>Micromonosporaceae</taxon>
        <taxon>Paractinoplanes</taxon>
    </lineage>
</organism>
<feature type="region of interest" description="Disordered" evidence="1">
    <location>
        <begin position="594"/>
        <end position="614"/>
    </location>
</feature>
<dbReference type="RefSeq" id="WP_203813641.1">
    <property type="nucleotide sequence ID" value="NZ_BOMY01000054.1"/>
</dbReference>
<reference evidence="2" key="1">
    <citation type="submission" date="2021-01" db="EMBL/GenBank/DDBJ databases">
        <title>Whole genome shotgun sequence of Actinoplanes tereljensis NBRC 105297.</title>
        <authorList>
            <person name="Komaki H."/>
            <person name="Tamura T."/>
        </authorList>
    </citation>
    <scope>NUCLEOTIDE SEQUENCE</scope>
    <source>
        <strain evidence="2">NBRC 105297</strain>
    </source>
</reference>
<dbReference type="Proteomes" id="UP000623608">
    <property type="component" value="Unassembled WGS sequence"/>
</dbReference>